<evidence type="ECO:0000313" key="3">
    <source>
        <dbReference type="Proteomes" id="UP000652761"/>
    </source>
</evidence>
<organism evidence="2 3">
    <name type="scientific">Colocasia esculenta</name>
    <name type="common">Wild taro</name>
    <name type="synonym">Arum esculentum</name>
    <dbReference type="NCBI Taxonomy" id="4460"/>
    <lineage>
        <taxon>Eukaryota</taxon>
        <taxon>Viridiplantae</taxon>
        <taxon>Streptophyta</taxon>
        <taxon>Embryophyta</taxon>
        <taxon>Tracheophyta</taxon>
        <taxon>Spermatophyta</taxon>
        <taxon>Magnoliopsida</taxon>
        <taxon>Liliopsida</taxon>
        <taxon>Araceae</taxon>
        <taxon>Aroideae</taxon>
        <taxon>Colocasieae</taxon>
        <taxon>Colocasia</taxon>
    </lineage>
</organism>
<accession>A0A843UVR5</accession>
<name>A0A843UVR5_COLES</name>
<keyword evidence="3" id="KW-1185">Reference proteome</keyword>
<gene>
    <name evidence="2" type="ORF">Taro_022897</name>
</gene>
<proteinExistence type="predicted"/>
<protein>
    <submittedName>
        <fullName evidence="2">Uncharacterized protein</fullName>
    </submittedName>
</protein>
<reference evidence="2" key="1">
    <citation type="submission" date="2017-07" db="EMBL/GenBank/DDBJ databases">
        <title>Taro Niue Genome Assembly and Annotation.</title>
        <authorList>
            <person name="Atibalentja N."/>
            <person name="Keating K."/>
            <person name="Fields C.J."/>
        </authorList>
    </citation>
    <scope>NUCLEOTIDE SEQUENCE</scope>
    <source>
        <strain evidence="2">Niue_2</strain>
        <tissue evidence="2">Leaf</tissue>
    </source>
</reference>
<dbReference type="AlphaFoldDB" id="A0A843UVR5"/>
<sequence>MASDGGRRSRRNSADSLRRSWNKKLRVTSQHPFKLRTETRIFLHPVIGAARETPILNRHSDSVSPGPDSEISSPTPRFRSWSAAAAPDAHGFRHAYGKTGITFCSIIRIAYKTPIQNRHSEPLVATNSLRQLDAVFESKIHRFEL</sequence>
<comment type="caution">
    <text evidence="2">The sequence shown here is derived from an EMBL/GenBank/DDBJ whole genome shotgun (WGS) entry which is preliminary data.</text>
</comment>
<dbReference type="EMBL" id="NMUH01001229">
    <property type="protein sequence ID" value="MQL90302.1"/>
    <property type="molecule type" value="Genomic_DNA"/>
</dbReference>
<dbReference type="Proteomes" id="UP000652761">
    <property type="component" value="Unassembled WGS sequence"/>
</dbReference>
<feature type="region of interest" description="Disordered" evidence="1">
    <location>
        <begin position="55"/>
        <end position="76"/>
    </location>
</feature>
<dbReference type="OrthoDB" id="1937095at2759"/>
<evidence type="ECO:0000313" key="2">
    <source>
        <dbReference type="EMBL" id="MQL90302.1"/>
    </source>
</evidence>
<evidence type="ECO:0000256" key="1">
    <source>
        <dbReference type="SAM" id="MobiDB-lite"/>
    </source>
</evidence>